<accession>A0A6J7UPM8</accession>
<organism evidence="1">
    <name type="scientific">freshwater metagenome</name>
    <dbReference type="NCBI Taxonomy" id="449393"/>
    <lineage>
        <taxon>unclassified sequences</taxon>
        <taxon>metagenomes</taxon>
        <taxon>ecological metagenomes</taxon>
    </lineage>
</organism>
<proteinExistence type="predicted"/>
<dbReference type="AlphaFoldDB" id="A0A6J7UPM8"/>
<gene>
    <name evidence="1" type="ORF">UFOPK4354_01342</name>
</gene>
<sequence>MRCSLVTVGEEAGGLDDHVDSKVAPRNLCRVTVRDDLQQVAVNVNAVIGHADLAWERSRN</sequence>
<name>A0A6J7UPM8_9ZZZZ</name>
<reference evidence="1" key="1">
    <citation type="submission" date="2020-05" db="EMBL/GenBank/DDBJ databases">
        <authorList>
            <person name="Chiriac C."/>
            <person name="Salcher M."/>
            <person name="Ghai R."/>
            <person name="Kavagutti S V."/>
        </authorList>
    </citation>
    <scope>NUCLEOTIDE SEQUENCE</scope>
</reference>
<protein>
    <submittedName>
        <fullName evidence="1">Unannotated protein</fullName>
    </submittedName>
</protein>
<evidence type="ECO:0000313" key="1">
    <source>
        <dbReference type="EMBL" id="CAB5067943.1"/>
    </source>
</evidence>
<dbReference type="EMBL" id="CAFBQW010000158">
    <property type="protein sequence ID" value="CAB5067943.1"/>
    <property type="molecule type" value="Genomic_DNA"/>
</dbReference>